<dbReference type="EMBL" id="CP002838">
    <property type="protein sequence ID" value="AEM38599.1"/>
    <property type="molecule type" value="Genomic_DNA"/>
</dbReference>
<proteinExistence type="inferred from homology"/>
<keyword evidence="5" id="KW-1185">Reference proteome</keyword>
<keyword evidence="2" id="KW-0479">Metal-binding</keyword>
<evidence type="ECO:0000313" key="4">
    <source>
        <dbReference type="EMBL" id="AEM38599.1"/>
    </source>
</evidence>
<dbReference type="AlphaFoldDB" id="G0ED40"/>
<comment type="similarity">
    <text evidence="1">Belongs to the HypD family.</text>
</comment>
<dbReference type="GO" id="GO:0005506">
    <property type="term" value="F:iron ion binding"/>
    <property type="evidence" value="ECO:0007669"/>
    <property type="project" value="TreeGrafter"/>
</dbReference>
<dbReference type="Proteomes" id="UP000001037">
    <property type="component" value="Chromosome"/>
</dbReference>
<dbReference type="PIRSF" id="PIRSF005622">
    <property type="entry name" value="Hydrgn_mat_hypD"/>
    <property type="match status" value="1"/>
</dbReference>
<keyword evidence="3" id="KW-0408">Iron</keyword>
<protein>
    <submittedName>
        <fullName evidence="4">Hydrogenase expression/formation protein HypD</fullName>
    </submittedName>
</protein>
<dbReference type="PANTHER" id="PTHR30149">
    <property type="entry name" value="HYDROGENASE PROTEIN ASSEMBLY PROTEIN HYPD"/>
    <property type="match status" value="1"/>
</dbReference>
<dbReference type="eggNOG" id="arCOG04428">
    <property type="taxonomic scope" value="Archaea"/>
</dbReference>
<dbReference type="Pfam" id="PF01924">
    <property type="entry name" value="HypD"/>
    <property type="match status" value="1"/>
</dbReference>
<dbReference type="InterPro" id="IPR002780">
    <property type="entry name" value="Hyd_form_HypD"/>
</dbReference>
<dbReference type="GeneID" id="11139198"/>
<dbReference type="KEGG" id="pfm:Pyrfu_0730"/>
<dbReference type="HOGENOM" id="CLU_048562_1_0_2"/>
<evidence type="ECO:0000313" key="5">
    <source>
        <dbReference type="Proteomes" id="UP000001037"/>
    </source>
</evidence>
<name>G0ED40_PYRF1</name>
<dbReference type="InterPro" id="IPR042243">
    <property type="entry name" value="HypD_1"/>
</dbReference>
<gene>
    <name evidence="4" type="ordered locus">Pyrfu_0730</name>
</gene>
<dbReference type="Gene3D" id="6.10.20.100">
    <property type="match status" value="1"/>
</dbReference>
<dbReference type="GO" id="GO:0051539">
    <property type="term" value="F:4 iron, 4 sulfur cluster binding"/>
    <property type="evidence" value="ECO:0007669"/>
    <property type="project" value="TreeGrafter"/>
</dbReference>
<dbReference type="STRING" id="694429.Pyrfu_0730"/>
<dbReference type="RefSeq" id="WP_014026276.1">
    <property type="nucleotide sequence ID" value="NC_015931.1"/>
</dbReference>
<dbReference type="InParanoid" id="G0ED40"/>
<accession>G0ED40</accession>
<dbReference type="GO" id="GO:0070025">
    <property type="term" value="F:carbon monoxide binding"/>
    <property type="evidence" value="ECO:0007669"/>
    <property type="project" value="TreeGrafter"/>
</dbReference>
<dbReference type="InterPro" id="IPR042244">
    <property type="entry name" value="HypD_2_sf"/>
</dbReference>
<reference evidence="4 5" key="1">
    <citation type="journal article" date="2011" name="Stand. Genomic Sci.">
        <title>Complete genome sequence of the hyperthermophilic chemolithoautotroph Pyrolobus fumarii type strain (1A).</title>
        <authorList>
            <person name="Anderson I."/>
            <person name="Goker M."/>
            <person name="Nolan M."/>
            <person name="Lucas S."/>
            <person name="Hammon N."/>
            <person name="Deshpande S."/>
            <person name="Cheng J.F."/>
            <person name="Tapia R."/>
            <person name="Han C."/>
            <person name="Goodwin L."/>
            <person name="Pitluck S."/>
            <person name="Huntemann M."/>
            <person name="Liolios K."/>
            <person name="Ivanova N."/>
            <person name="Pagani I."/>
            <person name="Mavromatis K."/>
            <person name="Ovchinikova G."/>
            <person name="Pati A."/>
            <person name="Chen A."/>
            <person name="Palaniappan K."/>
            <person name="Land M."/>
            <person name="Hauser L."/>
            <person name="Brambilla E.M."/>
            <person name="Huber H."/>
            <person name="Yasawong M."/>
            <person name="Rohde M."/>
            <person name="Spring S."/>
            <person name="Abt B."/>
            <person name="Sikorski J."/>
            <person name="Wirth R."/>
            <person name="Detter J.C."/>
            <person name="Woyke T."/>
            <person name="Bristow J."/>
            <person name="Eisen J.A."/>
            <person name="Markowitz V."/>
            <person name="Hugenholtz P."/>
            <person name="Kyrpides N.C."/>
            <person name="Klenk H.P."/>
            <person name="Lapidus A."/>
        </authorList>
    </citation>
    <scope>NUCLEOTIDE SEQUENCE [LARGE SCALE GENOMIC DNA]</scope>
    <source>
        <strain evidence="5">DSM 11204 / 1A</strain>
    </source>
</reference>
<evidence type="ECO:0000256" key="1">
    <source>
        <dbReference type="ARBA" id="ARBA00007888"/>
    </source>
</evidence>
<sequence>MASDYREPGAYTTETRDQVLRRIVELYRTNPIAKDIVAKIHRLAEKLRARLGDEPVKIMDFCGTHEWTITHFGLRSLMPSNVELVAGPGCPVCITPAYYIDVAIKLALDGITVYTYGDAYKLPGSAHRGSGKPRSLAEARAAGGSIEVVYSVVDAVKRARETGKESVFLAVGFETTAPATASAVARRMAPRNLTFINVHRLTPPIMRHVFEVHKKRIPIRGVIAPGHVSTITGAKAWKFVPEEYGIPTVVAGFEPIDVLLAILEILRQLVAGEAKLVNEYTRAVTWEGNTAAQRAINECCEVVDAAWRGLGFVPKSGLAFRDKYAEYDALRQYGIPELTPERFSYDLPPGCRCAEVTLGLAKPTDCPHFLRGCTPANPYGPCMVSSEGTCAVWARYGGGGLALEVAKEIGLL</sequence>
<dbReference type="PANTHER" id="PTHR30149:SF0">
    <property type="entry name" value="HYDROGENASE MATURATION FACTOR HYPD"/>
    <property type="match status" value="1"/>
</dbReference>
<organism evidence="4 5">
    <name type="scientific">Pyrolobus fumarii (strain DSM 11204 / 1A)</name>
    <dbReference type="NCBI Taxonomy" id="694429"/>
    <lineage>
        <taxon>Archaea</taxon>
        <taxon>Thermoproteota</taxon>
        <taxon>Thermoprotei</taxon>
        <taxon>Desulfurococcales</taxon>
        <taxon>Pyrodictiaceae</taxon>
        <taxon>Pyrolobus</taxon>
    </lineage>
</organism>
<evidence type="ECO:0000256" key="3">
    <source>
        <dbReference type="ARBA" id="ARBA00023004"/>
    </source>
</evidence>
<dbReference type="Gene3D" id="3.40.50.11750">
    <property type="entry name" value="HypD, alpha/beta domain 1"/>
    <property type="match status" value="2"/>
</dbReference>
<dbReference type="NCBIfam" id="TIGR00075">
    <property type="entry name" value="hypD"/>
    <property type="match status" value="1"/>
</dbReference>
<evidence type="ECO:0000256" key="2">
    <source>
        <dbReference type="ARBA" id="ARBA00022723"/>
    </source>
</evidence>
<dbReference type="GO" id="GO:0051604">
    <property type="term" value="P:protein maturation"/>
    <property type="evidence" value="ECO:0007669"/>
    <property type="project" value="TreeGrafter"/>
</dbReference>